<comment type="domain">
    <text evidence="3">2 residues (Tyr-69 and Arg-72) present in a large hydrophobic pocket are probably involved in substrate specificity. They are important for desuccinylation activity, but dispensable for deacetylation activity.</text>
</comment>
<feature type="binding site" evidence="3">
    <location>
        <begin position="215"/>
        <end position="217"/>
    </location>
    <ligand>
        <name>NAD(+)</name>
        <dbReference type="ChEBI" id="CHEBI:57540"/>
    </ligand>
</feature>
<dbReference type="GO" id="GO:0046872">
    <property type="term" value="F:metal ion binding"/>
    <property type="evidence" value="ECO:0007669"/>
    <property type="project" value="UniProtKB-KW"/>
</dbReference>
<comment type="function">
    <text evidence="3">NAD-dependent lysine deacetylase and desuccinylase that specifically removes acetyl and succinyl groups on target proteins. Modulates the activities of several proteins which are inactive in their acylated form.</text>
</comment>
<feature type="binding site" evidence="3">
    <location>
        <position position="72"/>
    </location>
    <ligand>
        <name>substrate</name>
    </ligand>
</feature>
<feature type="binding site" evidence="3">
    <location>
        <begin position="189"/>
        <end position="191"/>
    </location>
    <ligand>
        <name>NAD(+)</name>
        <dbReference type="ChEBI" id="CHEBI:57540"/>
    </ligand>
</feature>
<feature type="domain" description="Deacetylase sirtuin-type" evidence="5">
    <location>
        <begin position="1"/>
        <end position="244"/>
    </location>
</feature>
<feature type="binding site" evidence="4">
    <location>
        <position position="152"/>
    </location>
    <ligand>
        <name>Zn(2+)</name>
        <dbReference type="ChEBI" id="CHEBI:29105"/>
    </ligand>
</feature>
<dbReference type="Pfam" id="PF02146">
    <property type="entry name" value="SIR2"/>
    <property type="match status" value="1"/>
</dbReference>
<feature type="binding site" evidence="3">
    <location>
        <begin position="25"/>
        <end position="44"/>
    </location>
    <ligand>
        <name>NAD(+)</name>
        <dbReference type="ChEBI" id="CHEBI:57540"/>
    </ligand>
</feature>
<dbReference type="InterPro" id="IPR026591">
    <property type="entry name" value="Sirtuin_cat_small_dom_sf"/>
</dbReference>
<dbReference type="GO" id="GO:0036054">
    <property type="term" value="F:protein-malonyllysine demalonylase activity"/>
    <property type="evidence" value="ECO:0007669"/>
    <property type="project" value="InterPro"/>
</dbReference>
<dbReference type="NCBIfam" id="NF001753">
    <property type="entry name" value="PRK00481.1-3"/>
    <property type="match status" value="1"/>
</dbReference>
<dbReference type="EC" id="2.3.1.286" evidence="3"/>
<dbReference type="InterPro" id="IPR050134">
    <property type="entry name" value="NAD-dep_sirtuin_deacylases"/>
</dbReference>
<dbReference type="AlphaFoldDB" id="A0A7X6I9E6"/>
<dbReference type="PANTHER" id="PTHR11085:SF4">
    <property type="entry name" value="NAD-DEPENDENT PROTEIN DEACYLASE"/>
    <property type="match status" value="1"/>
</dbReference>
<organism evidence="6 7">
    <name type="scientific">Candidatus Manganitrophus noduliformans</name>
    <dbReference type="NCBI Taxonomy" id="2606439"/>
    <lineage>
        <taxon>Bacteria</taxon>
        <taxon>Pseudomonadati</taxon>
        <taxon>Nitrospirota</taxon>
        <taxon>Nitrospiria</taxon>
        <taxon>Candidatus Troglogloeales</taxon>
        <taxon>Candidatus Manganitrophaceae</taxon>
        <taxon>Candidatus Manganitrophus</taxon>
    </lineage>
</organism>
<dbReference type="PANTHER" id="PTHR11085">
    <property type="entry name" value="NAD-DEPENDENT PROTEIN DEACYLASE SIRTUIN-5, MITOCHONDRIAL-RELATED"/>
    <property type="match status" value="1"/>
</dbReference>
<evidence type="ECO:0000256" key="2">
    <source>
        <dbReference type="ARBA" id="ARBA00023027"/>
    </source>
</evidence>
<feature type="binding site" evidence="3 4">
    <location>
        <position position="132"/>
    </location>
    <ligand>
        <name>Zn(2+)</name>
        <dbReference type="ChEBI" id="CHEBI:29105"/>
    </ligand>
</feature>
<dbReference type="InterPro" id="IPR003000">
    <property type="entry name" value="Sirtuin"/>
</dbReference>
<keyword evidence="4" id="KW-0862">Zinc</keyword>
<accession>A0A7X6I9E6</accession>
<dbReference type="SUPFAM" id="SSF52467">
    <property type="entry name" value="DHS-like NAD/FAD-binding domain"/>
    <property type="match status" value="1"/>
</dbReference>
<keyword evidence="7" id="KW-1185">Reference proteome</keyword>
<dbReference type="Proteomes" id="UP000534783">
    <property type="component" value="Unassembled WGS sequence"/>
</dbReference>
<feature type="binding site" evidence="3">
    <location>
        <position position="232"/>
    </location>
    <ligand>
        <name>NAD(+)</name>
        <dbReference type="ChEBI" id="CHEBI:57540"/>
    </ligand>
</feature>
<evidence type="ECO:0000313" key="6">
    <source>
        <dbReference type="EMBL" id="NKE69398.1"/>
    </source>
</evidence>
<name>A0A7X6I9E6_9BACT</name>
<evidence type="ECO:0000313" key="7">
    <source>
        <dbReference type="Proteomes" id="UP000534783"/>
    </source>
</evidence>
<keyword evidence="4" id="KW-0479">Metal-binding</keyword>
<dbReference type="GO" id="GO:0005737">
    <property type="term" value="C:cytoplasm"/>
    <property type="evidence" value="ECO:0007669"/>
    <property type="project" value="UniProtKB-SubCell"/>
</dbReference>
<dbReference type="PROSITE" id="PS50305">
    <property type="entry name" value="SIRTUIN"/>
    <property type="match status" value="1"/>
</dbReference>
<feature type="binding site" evidence="3">
    <location>
        <position position="69"/>
    </location>
    <ligand>
        <name>substrate</name>
    </ligand>
</feature>
<comment type="catalytic activity">
    <reaction evidence="3">
        <text>N(6)-acetyl-L-lysyl-[protein] + NAD(+) + H2O = 2''-O-acetyl-ADP-D-ribose + nicotinamide + L-lysyl-[protein]</text>
        <dbReference type="Rhea" id="RHEA:43636"/>
        <dbReference type="Rhea" id="RHEA-COMP:9752"/>
        <dbReference type="Rhea" id="RHEA-COMP:10731"/>
        <dbReference type="ChEBI" id="CHEBI:15377"/>
        <dbReference type="ChEBI" id="CHEBI:17154"/>
        <dbReference type="ChEBI" id="CHEBI:29969"/>
        <dbReference type="ChEBI" id="CHEBI:57540"/>
        <dbReference type="ChEBI" id="CHEBI:61930"/>
        <dbReference type="ChEBI" id="CHEBI:83767"/>
        <dbReference type="EC" id="2.3.1.286"/>
    </reaction>
</comment>
<keyword evidence="1" id="KW-0808">Transferase</keyword>
<dbReference type="GO" id="GO:0017136">
    <property type="term" value="F:histone deacetylase activity, NAD-dependent"/>
    <property type="evidence" value="ECO:0007669"/>
    <property type="project" value="TreeGrafter"/>
</dbReference>
<dbReference type="HAMAP" id="MF_01121">
    <property type="entry name" value="Sirtuin_ClassIII"/>
    <property type="match status" value="1"/>
</dbReference>
<sequence length="244" mass="27087">MLTENLIKTARDRIASAHSITVLTGAGISADSGVPTFRGEGGLWKQFRAEELATPEAFESHPEIVWEWYHWRRQIISEKRPNPAHEALVSLENACPSFTLITQNVDGLHPLAGSRKIIELHGSLWRMRCMRCGRITEKRSLELPRLPHCDLCRSLLRPDVVWFGEAINPLHLKKSLEACQGGGVFLVIGTSGIVQPAASFASIAKEHGAFTIEINRVDSEIADRDLLLIGRASEVVPQLIHANH</sequence>
<evidence type="ECO:0000256" key="4">
    <source>
        <dbReference type="PROSITE-ProRule" id="PRU00236"/>
    </source>
</evidence>
<keyword evidence="2 3" id="KW-0520">NAD</keyword>
<dbReference type="RefSeq" id="WP_168059169.1">
    <property type="nucleotide sequence ID" value="NZ_VTOW01000001.1"/>
</dbReference>
<comment type="caution">
    <text evidence="3">Lacks conserved residue(s) required for the propagation of feature annotation.</text>
</comment>
<feature type="binding site" evidence="3 4">
    <location>
        <position position="149"/>
    </location>
    <ligand>
        <name>Zn(2+)</name>
        <dbReference type="ChEBI" id="CHEBI:29105"/>
    </ligand>
</feature>
<feature type="binding site" evidence="4">
    <location>
        <position position="129"/>
    </location>
    <ligand>
        <name>Zn(2+)</name>
        <dbReference type="ChEBI" id="CHEBI:29105"/>
    </ligand>
</feature>
<dbReference type="EMBL" id="VTOW01000001">
    <property type="protein sequence ID" value="NKE69398.1"/>
    <property type="molecule type" value="Genomic_DNA"/>
</dbReference>
<dbReference type="Gene3D" id="3.30.1600.10">
    <property type="entry name" value="SIR2/SIRT2 'Small Domain"/>
    <property type="match status" value="1"/>
</dbReference>
<reference evidence="6 7" key="1">
    <citation type="journal article" date="2020" name="Nature">
        <title>Bacterial chemolithoautotrophy via manganese oxidation.</title>
        <authorList>
            <person name="Yu H."/>
            <person name="Leadbetter J.R."/>
        </authorList>
    </citation>
    <scope>NUCLEOTIDE SEQUENCE [LARGE SCALE GENOMIC DNA]</scope>
    <source>
        <strain evidence="6 7">Mn-1</strain>
    </source>
</reference>
<gene>
    <name evidence="3" type="primary">cobB</name>
    <name evidence="6" type="ORF">MNODULE_01355</name>
</gene>
<evidence type="ECO:0000256" key="1">
    <source>
        <dbReference type="ARBA" id="ARBA00022679"/>
    </source>
</evidence>
<evidence type="ECO:0000259" key="5">
    <source>
        <dbReference type="PROSITE" id="PS50305"/>
    </source>
</evidence>
<evidence type="ECO:0000256" key="3">
    <source>
        <dbReference type="HAMAP-Rule" id="MF_01121"/>
    </source>
</evidence>
<comment type="catalytic activity">
    <reaction evidence="3">
        <text>N(6)-succinyl-L-lysyl-[protein] + NAD(+) + H2O = 2''-O-succinyl-ADP-D-ribose + nicotinamide + L-lysyl-[protein]</text>
        <dbReference type="Rhea" id="RHEA:47668"/>
        <dbReference type="Rhea" id="RHEA-COMP:9752"/>
        <dbReference type="Rhea" id="RHEA-COMP:11877"/>
        <dbReference type="ChEBI" id="CHEBI:15377"/>
        <dbReference type="ChEBI" id="CHEBI:17154"/>
        <dbReference type="ChEBI" id="CHEBI:29969"/>
        <dbReference type="ChEBI" id="CHEBI:57540"/>
        <dbReference type="ChEBI" id="CHEBI:87830"/>
        <dbReference type="ChEBI" id="CHEBI:87832"/>
    </reaction>
</comment>
<dbReference type="CDD" id="cd01412">
    <property type="entry name" value="SIRT5_Af1_CobB"/>
    <property type="match status" value="1"/>
</dbReference>
<comment type="similarity">
    <text evidence="3">Belongs to the sirtuin family. Class III subfamily.</text>
</comment>
<comment type="caution">
    <text evidence="6">The sequence shown here is derived from an EMBL/GenBank/DDBJ whole genome shotgun (WGS) entry which is preliminary data.</text>
</comment>
<protein>
    <recommendedName>
        <fullName evidence="3">NAD-dependent protein deacylase</fullName>
        <ecNumber evidence="3">2.3.1.286</ecNumber>
    </recommendedName>
    <alternativeName>
        <fullName evidence="3">Regulatory protein SIR2 homolog</fullName>
    </alternativeName>
</protein>
<dbReference type="InterPro" id="IPR027546">
    <property type="entry name" value="Sirtuin_class_III"/>
</dbReference>
<comment type="subcellular location">
    <subcellularLocation>
        <location evidence="3">Cytoplasm</location>
    </subcellularLocation>
</comment>
<proteinExistence type="inferred from homology"/>
<dbReference type="InterPro" id="IPR029035">
    <property type="entry name" value="DHS-like_NAD/FAD-binding_dom"/>
</dbReference>
<dbReference type="GO" id="GO:0070403">
    <property type="term" value="F:NAD+ binding"/>
    <property type="evidence" value="ECO:0007669"/>
    <property type="project" value="UniProtKB-UniRule"/>
</dbReference>
<feature type="binding site" evidence="3">
    <location>
        <begin position="103"/>
        <end position="106"/>
    </location>
    <ligand>
        <name>NAD(+)</name>
        <dbReference type="ChEBI" id="CHEBI:57540"/>
    </ligand>
</feature>
<keyword evidence="3" id="KW-0963">Cytoplasm</keyword>
<dbReference type="Gene3D" id="3.40.50.1220">
    <property type="entry name" value="TPP-binding domain"/>
    <property type="match status" value="1"/>
</dbReference>
<dbReference type="InterPro" id="IPR026590">
    <property type="entry name" value="Ssirtuin_cat_dom"/>
</dbReference>
<dbReference type="GO" id="GO:0036055">
    <property type="term" value="F:protein-succinyllysine desuccinylase activity"/>
    <property type="evidence" value="ECO:0007669"/>
    <property type="project" value="UniProtKB-UniRule"/>
</dbReference>
<feature type="active site" description="Proton acceptor" evidence="3 4">
    <location>
        <position position="121"/>
    </location>
</feature>